<feature type="signal peptide" evidence="1">
    <location>
        <begin position="1"/>
        <end position="26"/>
    </location>
</feature>
<protein>
    <recommendedName>
        <fullName evidence="4">Invasion protein B, involved in pathogenesis</fullName>
    </recommendedName>
</protein>
<keyword evidence="1" id="KW-0732">Signal</keyword>
<reference evidence="2 3" key="1">
    <citation type="submission" date="2013-01" db="EMBL/GenBank/DDBJ databases">
        <authorList>
            <person name="Fiebig A."/>
            <person name="Goeker M."/>
            <person name="Klenk H.-P.P."/>
        </authorList>
    </citation>
    <scope>NUCLEOTIDE SEQUENCE [LARGE SCALE GENOMIC DNA]</scope>
    <source>
        <strain evidence="2 3">DSM 24838</strain>
    </source>
</reference>
<feature type="chain" id="PRO_5002219262" description="Invasion protein B, involved in pathogenesis" evidence="1">
    <location>
        <begin position="27"/>
        <end position="179"/>
    </location>
</feature>
<evidence type="ECO:0008006" key="4">
    <source>
        <dbReference type="Google" id="ProtNLM"/>
    </source>
</evidence>
<evidence type="ECO:0000313" key="2">
    <source>
        <dbReference type="EMBL" id="KIQ70884.1"/>
    </source>
</evidence>
<proteinExistence type="predicted"/>
<dbReference type="RefSeq" id="WP_018304390.1">
    <property type="nucleotide sequence ID" value="NZ_KB902313.1"/>
</dbReference>
<dbReference type="STRING" id="1123501.Wenmar_00258"/>
<dbReference type="EMBL" id="AONG01000003">
    <property type="protein sequence ID" value="KIQ70884.1"/>
    <property type="molecule type" value="Genomic_DNA"/>
</dbReference>
<dbReference type="OrthoDB" id="9806572at2"/>
<dbReference type="Proteomes" id="UP000035100">
    <property type="component" value="Unassembled WGS sequence"/>
</dbReference>
<dbReference type="eggNOG" id="COG5342">
    <property type="taxonomic scope" value="Bacteria"/>
</dbReference>
<dbReference type="AlphaFoldDB" id="A0A0D0Q8Z4"/>
<comment type="caution">
    <text evidence="2">The sequence shown here is derived from an EMBL/GenBank/DDBJ whole genome shotgun (WGS) entry which is preliminary data.</text>
</comment>
<dbReference type="PATRIC" id="fig|1123501.6.peg.315"/>
<evidence type="ECO:0000256" key="1">
    <source>
        <dbReference type="SAM" id="SignalP"/>
    </source>
</evidence>
<evidence type="ECO:0000313" key="3">
    <source>
        <dbReference type="Proteomes" id="UP000035100"/>
    </source>
</evidence>
<keyword evidence="3" id="KW-1185">Reference proteome</keyword>
<organism evidence="2 3">
    <name type="scientific">Wenxinia marina DSM 24838</name>
    <dbReference type="NCBI Taxonomy" id="1123501"/>
    <lineage>
        <taxon>Bacteria</taxon>
        <taxon>Pseudomonadati</taxon>
        <taxon>Pseudomonadota</taxon>
        <taxon>Alphaproteobacteria</taxon>
        <taxon>Rhodobacterales</taxon>
        <taxon>Roseobacteraceae</taxon>
        <taxon>Wenxinia</taxon>
    </lineage>
</organism>
<accession>A0A0D0Q8Z4</accession>
<name>A0A0D0Q8Z4_9RHOB</name>
<gene>
    <name evidence="2" type="ORF">Wenmar_00258</name>
</gene>
<sequence>MTRRATQIAGALALALATLPALPALAQDETTNRVAAATDWSVFQESNPSECFGVSAPKESLNTRDGSPVQVNRGETLLFVFYRPSENVNGQVTFTGGYPFASGSTVTLEIAGNSFQLFTEGEWAWPATPQDDARIVAAMKAGTDAILTGQSGRGTVTRDTFSLLGFTAAVEEAERRCAG</sequence>